<accession>U2KNB4</accession>
<dbReference type="PATRIC" id="fig|411473.3.peg.1818"/>
<gene>
    <name evidence="4" type="ORF">RUMCAL_02202</name>
</gene>
<dbReference type="Proteomes" id="UP000016662">
    <property type="component" value="Unassembled WGS sequence"/>
</dbReference>
<keyword evidence="1" id="KW-0472">Membrane</keyword>
<sequence>MRKNRQTQTVHLKCAVFLHFPDFSNIFVEEQNRVSFLVEDTEILLLILTDVHKIIIMKMGTQSLIIIKEMIFMMKKWKRILGSALAVTTAAASVSSMSAGAVAFYSTSLEPPKGYTELDDKSFLARATNYSDAYTVYTDGKAESANLYIFEHYMFNNTGILVSDLDTFEKVYAENQAALGFGGYSKIQDSDKNWLISMCDEKNADGVNSKNPADFENKRDAVLKLTRDLQKAGVLLQSTYHAVCAMGAEGNYYNGIWVKNVEESEKDAVLRLARTVDSDAEVEIRNIDYSDGISWESINVTKVESIYDGIALAEKLQEAYPAAEVGLEYLMSAAESIQTSGEPVDLTAAYYTGDVDNDEAITSSDLYAVMQYLAWKGSGKEAVTLTTDGEAAEAAALDAADVNGDGKIDTTDMYMILKYCAEKGAGLTPSWTE</sequence>
<dbReference type="InterPro" id="IPR016134">
    <property type="entry name" value="Dockerin_dom"/>
</dbReference>
<reference evidence="4 5" key="1">
    <citation type="submission" date="2013-07" db="EMBL/GenBank/DDBJ databases">
        <authorList>
            <person name="Weinstock G."/>
            <person name="Sodergren E."/>
            <person name="Wylie T."/>
            <person name="Fulton L."/>
            <person name="Fulton R."/>
            <person name="Fronick C."/>
            <person name="O'Laughlin M."/>
            <person name="Godfrey J."/>
            <person name="Miner T."/>
            <person name="Herter B."/>
            <person name="Appelbaum E."/>
            <person name="Cordes M."/>
            <person name="Lek S."/>
            <person name="Wollam A."/>
            <person name="Pepin K.H."/>
            <person name="Palsikar V.B."/>
            <person name="Mitreva M."/>
            <person name="Wilson R.K."/>
        </authorList>
    </citation>
    <scope>NUCLEOTIDE SEQUENCE [LARGE SCALE GENOMIC DNA]</scope>
    <source>
        <strain evidence="4 5">ATCC 27760</strain>
    </source>
</reference>
<dbReference type="Gene3D" id="1.10.1330.10">
    <property type="entry name" value="Dockerin domain"/>
    <property type="match status" value="1"/>
</dbReference>
<evidence type="ECO:0000256" key="1">
    <source>
        <dbReference type="SAM" id="Phobius"/>
    </source>
</evidence>
<feature type="transmembrane region" description="Helical" evidence="1">
    <location>
        <begin position="80"/>
        <end position="105"/>
    </location>
</feature>
<dbReference type="GO" id="GO:0004553">
    <property type="term" value="F:hydrolase activity, hydrolyzing O-glycosyl compounds"/>
    <property type="evidence" value="ECO:0007669"/>
    <property type="project" value="InterPro"/>
</dbReference>
<dbReference type="STRING" id="411473.RUMCAL_02202"/>
<dbReference type="InterPro" id="IPR036439">
    <property type="entry name" value="Dockerin_dom_sf"/>
</dbReference>
<evidence type="ECO:0000313" key="4">
    <source>
        <dbReference type="EMBL" id="ERJ93777.1"/>
    </source>
</evidence>
<dbReference type="PROSITE" id="PS50222">
    <property type="entry name" value="EF_HAND_2"/>
    <property type="match status" value="1"/>
</dbReference>
<dbReference type="InterPro" id="IPR002048">
    <property type="entry name" value="EF_hand_dom"/>
</dbReference>
<name>U2KNB4_9FIRM</name>
<comment type="caution">
    <text evidence="4">The sequence shown here is derived from an EMBL/GenBank/DDBJ whole genome shotgun (WGS) entry which is preliminary data.</text>
</comment>
<evidence type="ECO:0000259" key="3">
    <source>
        <dbReference type="PROSITE" id="PS51766"/>
    </source>
</evidence>
<protein>
    <submittedName>
        <fullName evidence="4">Dockerin type I repeat-containing domain protein</fullName>
    </submittedName>
</protein>
<dbReference type="AlphaFoldDB" id="U2KNB4"/>
<dbReference type="EMBL" id="AWVF01000274">
    <property type="protein sequence ID" value="ERJ93777.1"/>
    <property type="molecule type" value="Genomic_DNA"/>
</dbReference>
<dbReference type="GO" id="GO:0005509">
    <property type="term" value="F:calcium ion binding"/>
    <property type="evidence" value="ECO:0007669"/>
    <property type="project" value="InterPro"/>
</dbReference>
<feature type="domain" description="Dockerin" evidence="3">
    <location>
        <begin position="348"/>
        <end position="430"/>
    </location>
</feature>
<evidence type="ECO:0000313" key="5">
    <source>
        <dbReference type="Proteomes" id="UP000016662"/>
    </source>
</evidence>
<evidence type="ECO:0000259" key="2">
    <source>
        <dbReference type="PROSITE" id="PS50222"/>
    </source>
</evidence>
<organism evidence="4 5">
    <name type="scientific">Ruminococcus callidus ATCC 27760</name>
    <dbReference type="NCBI Taxonomy" id="411473"/>
    <lineage>
        <taxon>Bacteria</taxon>
        <taxon>Bacillati</taxon>
        <taxon>Bacillota</taxon>
        <taxon>Clostridia</taxon>
        <taxon>Eubacteriales</taxon>
        <taxon>Oscillospiraceae</taxon>
        <taxon>Ruminococcus</taxon>
    </lineage>
</organism>
<dbReference type="CDD" id="cd14256">
    <property type="entry name" value="Dockerin_I"/>
    <property type="match status" value="1"/>
</dbReference>
<keyword evidence="1" id="KW-0812">Transmembrane</keyword>
<dbReference type="PROSITE" id="PS51766">
    <property type="entry name" value="DOCKERIN"/>
    <property type="match status" value="1"/>
</dbReference>
<dbReference type="Pfam" id="PF00404">
    <property type="entry name" value="Dockerin_1"/>
    <property type="match status" value="1"/>
</dbReference>
<dbReference type="InterPro" id="IPR018247">
    <property type="entry name" value="EF_Hand_1_Ca_BS"/>
</dbReference>
<keyword evidence="5" id="KW-1185">Reference proteome</keyword>
<proteinExistence type="predicted"/>
<keyword evidence="1" id="KW-1133">Transmembrane helix</keyword>
<dbReference type="PROSITE" id="PS00018">
    <property type="entry name" value="EF_HAND_1"/>
    <property type="match status" value="1"/>
</dbReference>
<dbReference type="InterPro" id="IPR002105">
    <property type="entry name" value="Dockerin_1_rpt"/>
</dbReference>
<dbReference type="GO" id="GO:0000272">
    <property type="term" value="P:polysaccharide catabolic process"/>
    <property type="evidence" value="ECO:0007669"/>
    <property type="project" value="InterPro"/>
</dbReference>
<dbReference type="SUPFAM" id="SSF63446">
    <property type="entry name" value="Type I dockerin domain"/>
    <property type="match status" value="1"/>
</dbReference>
<feature type="domain" description="EF-hand" evidence="2">
    <location>
        <begin position="388"/>
        <end position="423"/>
    </location>
</feature>
<dbReference type="HOGENOM" id="CLU_632961_0_0_9"/>